<evidence type="ECO:0000259" key="15">
    <source>
        <dbReference type="Pfam" id="PF07715"/>
    </source>
</evidence>
<sequence>MFKLSATSLFIGSALMLPPPHSLAETNGVAAIPDEHFTITATRTERYFMESPVAISTVDARDIQRSSADSIADALRDIPGVQIADAATAGMKRITLRGESSLRVAILVDGQEITDHSTYGAPLLLDTSFVERVEVIRGTSSVLYGGKALGGVINIITKKGGTEAVQTTFSAGYNSATEGKQYAASVYGHLGGFDYRVAISDNDHQDRDTPDGDIENSSFANNSLSFYLARELDEHLFGINYEKFNLNSEIATGIPNFTLDMPQRDRKKFAAFYTYEPDGETVKQFHFDAYRQTIDRNFVQHMELSVPIAPGMSLDNVIDTDIQEELETSGMNAQLDFQLHEDHYAIAGIQVVKDDLNKATGNITQTTRNMPGVPAMPTTTESLSIEEATLTTYALYFQDEWRWSDKLLLTAGGRQYRVDAELNATSKQGLSPGKNDDTRFITSLAANYGFDEQNNMRLVFSQGYHYPTLLQIATGATAAGSFINPNAKLKAETSDNIELGYRLFTDNWLVDATLFYTDADDYITNKDCAGTGLECANPEQDKIFVNADKAKTKGLELSANFNATEQLTPYANVTWLSRRETYGSFSTRDTGTPSLYGKLGIKYESEGRLLGSYYFDAYVRAASSADLAYENGASEHYDSWQTVNLALGSAFGEQKNYLVNMEISNIFDQDYTPATESLLAPGRSFMLKFSTDF</sequence>
<dbReference type="GO" id="GO:0015344">
    <property type="term" value="F:siderophore uptake transmembrane transporter activity"/>
    <property type="evidence" value="ECO:0007669"/>
    <property type="project" value="TreeGrafter"/>
</dbReference>
<proteinExistence type="inferred from homology"/>
<protein>
    <submittedName>
        <fullName evidence="16">TonB-dependent receptor</fullName>
    </submittedName>
</protein>
<keyword evidence="17" id="KW-1185">Reference proteome</keyword>
<dbReference type="EMBL" id="CP059734">
    <property type="protein sequence ID" value="WDE09171.1"/>
    <property type="molecule type" value="Genomic_DNA"/>
</dbReference>
<dbReference type="CDD" id="cd01347">
    <property type="entry name" value="ligand_gated_channel"/>
    <property type="match status" value="1"/>
</dbReference>
<evidence type="ECO:0000256" key="12">
    <source>
        <dbReference type="RuleBase" id="RU003357"/>
    </source>
</evidence>
<feature type="domain" description="TonB-dependent receptor plug" evidence="15">
    <location>
        <begin position="49"/>
        <end position="152"/>
    </location>
</feature>
<keyword evidence="10 11" id="KW-0998">Cell outer membrane</keyword>
<dbReference type="PROSITE" id="PS52016">
    <property type="entry name" value="TONB_DEPENDENT_REC_3"/>
    <property type="match status" value="1"/>
</dbReference>
<gene>
    <name evidence="16" type="ORF">SG34_030880</name>
</gene>
<evidence type="ECO:0000259" key="14">
    <source>
        <dbReference type="Pfam" id="PF00593"/>
    </source>
</evidence>
<keyword evidence="6 13" id="KW-0732">Signal</keyword>
<dbReference type="GO" id="GO:0009279">
    <property type="term" value="C:cell outer membrane"/>
    <property type="evidence" value="ECO:0007669"/>
    <property type="project" value="UniProtKB-SubCell"/>
</dbReference>
<keyword evidence="4 11" id="KW-1134">Transmembrane beta strand</keyword>
<evidence type="ECO:0000256" key="9">
    <source>
        <dbReference type="ARBA" id="ARBA00023170"/>
    </source>
</evidence>
<dbReference type="Pfam" id="PF07715">
    <property type="entry name" value="Plug"/>
    <property type="match status" value="1"/>
</dbReference>
<evidence type="ECO:0000256" key="2">
    <source>
        <dbReference type="ARBA" id="ARBA00008143"/>
    </source>
</evidence>
<accession>A0AAE9Z9F9</accession>
<keyword evidence="3 11" id="KW-0813">Transport</keyword>
<evidence type="ECO:0000256" key="7">
    <source>
        <dbReference type="ARBA" id="ARBA00023077"/>
    </source>
</evidence>
<feature type="signal peptide" evidence="13">
    <location>
        <begin position="1"/>
        <end position="24"/>
    </location>
</feature>
<evidence type="ECO:0000256" key="13">
    <source>
        <dbReference type="SAM" id="SignalP"/>
    </source>
</evidence>
<dbReference type="Proteomes" id="UP000032352">
    <property type="component" value="Chromosome pTvir"/>
</dbReference>
<name>A0AAE9Z9F9_9GAMM</name>
<dbReference type="AlphaFoldDB" id="A0AAE9Z9F9"/>
<feature type="domain" description="TonB-dependent receptor-like beta-barrel" evidence="14">
    <location>
        <begin position="219"/>
        <end position="666"/>
    </location>
</feature>
<evidence type="ECO:0000256" key="3">
    <source>
        <dbReference type="ARBA" id="ARBA00022448"/>
    </source>
</evidence>
<keyword evidence="8 11" id="KW-0472">Membrane</keyword>
<keyword evidence="9 16" id="KW-0675">Receptor</keyword>
<evidence type="ECO:0000256" key="8">
    <source>
        <dbReference type="ARBA" id="ARBA00023136"/>
    </source>
</evidence>
<dbReference type="PANTHER" id="PTHR30069:SF29">
    <property type="entry name" value="HEMOGLOBIN AND HEMOGLOBIN-HAPTOGLOBIN-BINDING PROTEIN 1-RELATED"/>
    <property type="match status" value="1"/>
</dbReference>
<evidence type="ECO:0000313" key="16">
    <source>
        <dbReference type="EMBL" id="WDE09171.1"/>
    </source>
</evidence>
<evidence type="ECO:0000256" key="1">
    <source>
        <dbReference type="ARBA" id="ARBA00004571"/>
    </source>
</evidence>
<dbReference type="RefSeq" id="WP_084723975.1">
    <property type="nucleotide sequence ID" value="NZ_CP059734.1"/>
</dbReference>
<dbReference type="InterPro" id="IPR039426">
    <property type="entry name" value="TonB-dep_rcpt-like"/>
</dbReference>
<dbReference type="InterPro" id="IPR012910">
    <property type="entry name" value="Plug_dom"/>
</dbReference>
<dbReference type="InterPro" id="IPR036942">
    <property type="entry name" value="Beta-barrel_TonB_sf"/>
</dbReference>
<organism evidence="16 17">
    <name type="scientific">Thalassomonas viridans</name>
    <dbReference type="NCBI Taxonomy" id="137584"/>
    <lineage>
        <taxon>Bacteria</taxon>
        <taxon>Pseudomonadati</taxon>
        <taxon>Pseudomonadota</taxon>
        <taxon>Gammaproteobacteria</taxon>
        <taxon>Alteromonadales</taxon>
        <taxon>Colwelliaceae</taxon>
        <taxon>Thalassomonas</taxon>
    </lineage>
</organism>
<comment type="subcellular location">
    <subcellularLocation>
        <location evidence="1 11">Cell outer membrane</location>
        <topology evidence="1 11">Multi-pass membrane protein</topology>
    </subcellularLocation>
</comment>
<evidence type="ECO:0000256" key="5">
    <source>
        <dbReference type="ARBA" id="ARBA00022692"/>
    </source>
</evidence>
<dbReference type="Gene3D" id="2.40.170.20">
    <property type="entry name" value="TonB-dependent receptor, beta-barrel domain"/>
    <property type="match status" value="1"/>
</dbReference>
<dbReference type="GO" id="GO:0044718">
    <property type="term" value="P:siderophore transmembrane transport"/>
    <property type="evidence" value="ECO:0007669"/>
    <property type="project" value="TreeGrafter"/>
</dbReference>
<evidence type="ECO:0000256" key="4">
    <source>
        <dbReference type="ARBA" id="ARBA00022452"/>
    </source>
</evidence>
<dbReference type="Pfam" id="PF00593">
    <property type="entry name" value="TonB_dep_Rec_b-barrel"/>
    <property type="match status" value="1"/>
</dbReference>
<evidence type="ECO:0000256" key="11">
    <source>
        <dbReference type="PROSITE-ProRule" id="PRU01360"/>
    </source>
</evidence>
<comment type="similarity">
    <text evidence="2">Belongs to the TonB-dependent receptor family. Hemoglobin/haptoglobin binding protein subfamily.</text>
</comment>
<evidence type="ECO:0000313" key="17">
    <source>
        <dbReference type="Proteomes" id="UP000032352"/>
    </source>
</evidence>
<keyword evidence="5 11" id="KW-0812">Transmembrane</keyword>
<dbReference type="SUPFAM" id="SSF56935">
    <property type="entry name" value="Porins"/>
    <property type="match status" value="1"/>
</dbReference>
<reference evidence="16 17" key="2">
    <citation type="journal article" date="2022" name="Mar. Drugs">
        <title>Bioassay-Guided Fractionation Leads to the Detection of Cholic Acid Generated by the Rare Thalassomonas sp.</title>
        <authorList>
            <person name="Pheiffer F."/>
            <person name="Schneider Y.K."/>
            <person name="Hansen E.H."/>
            <person name="Andersen J.H."/>
            <person name="Isaksson J."/>
            <person name="Busche T."/>
            <person name="R C."/>
            <person name="Kalinowski J."/>
            <person name="Zyl L.V."/>
            <person name="Trindade M."/>
        </authorList>
    </citation>
    <scope>NUCLEOTIDE SEQUENCE [LARGE SCALE GENOMIC DNA]</scope>
    <source>
        <strain evidence="16 17">XOM25</strain>
    </source>
</reference>
<keyword evidence="7 12" id="KW-0798">TonB box</keyword>
<feature type="chain" id="PRO_5042013580" evidence="13">
    <location>
        <begin position="25"/>
        <end position="693"/>
    </location>
</feature>
<dbReference type="Gene3D" id="2.170.130.10">
    <property type="entry name" value="TonB-dependent receptor, plug domain"/>
    <property type="match status" value="1"/>
</dbReference>
<dbReference type="InterPro" id="IPR000531">
    <property type="entry name" value="Beta-barrel_TonB"/>
</dbReference>
<reference evidence="16 17" key="1">
    <citation type="journal article" date="2015" name="Genome Announc.">
        <title>Draft Genome Sequences of Marine Isolates of Thalassomonas viridans and Thalassomonas actiniarum.</title>
        <authorList>
            <person name="Olonade I."/>
            <person name="van Zyl L.J."/>
            <person name="Trindade M."/>
        </authorList>
    </citation>
    <scope>NUCLEOTIDE SEQUENCE [LARGE SCALE GENOMIC DNA]</scope>
    <source>
        <strain evidence="16 17">XOM25</strain>
    </source>
</reference>
<dbReference type="KEGG" id="tvd:SG34_030880"/>
<dbReference type="InterPro" id="IPR037066">
    <property type="entry name" value="Plug_dom_sf"/>
</dbReference>
<dbReference type="PANTHER" id="PTHR30069">
    <property type="entry name" value="TONB-DEPENDENT OUTER MEMBRANE RECEPTOR"/>
    <property type="match status" value="1"/>
</dbReference>
<evidence type="ECO:0000256" key="6">
    <source>
        <dbReference type="ARBA" id="ARBA00022729"/>
    </source>
</evidence>
<evidence type="ECO:0000256" key="10">
    <source>
        <dbReference type="ARBA" id="ARBA00023237"/>
    </source>
</evidence>